<dbReference type="EMBL" id="AYXG01000231">
    <property type="protein sequence ID" value="EWC58708.1"/>
    <property type="molecule type" value="Genomic_DNA"/>
</dbReference>
<gene>
    <name evidence="1" type="ORF">UO65_6062</name>
</gene>
<dbReference type="eggNOG" id="ENOG5031H1D">
    <property type="taxonomic scope" value="Bacteria"/>
</dbReference>
<sequence length="179" mass="19090">MTVLLAGANPAVTLSEDGEPTVFASLWSVDWSVAGRGTALVVWHRGAVRVLTTTPTLGTWLERTFVRHFPETEHLPWPTPTVEATPVTCHIDLATGVTAHAADVTLTMSDPMHHRPFTTDAFPLDGVPHGLTLLLAPMRTAAVTIGGTPVPGRVTHTGPDDRPTSSAFATTAEVWTREG</sequence>
<dbReference type="OrthoDB" id="3817406at2"/>
<keyword evidence="2" id="KW-1185">Reference proteome</keyword>
<organism evidence="1 2">
    <name type="scientific">Actinokineospora spheciospongiae</name>
    <dbReference type="NCBI Taxonomy" id="909613"/>
    <lineage>
        <taxon>Bacteria</taxon>
        <taxon>Bacillati</taxon>
        <taxon>Actinomycetota</taxon>
        <taxon>Actinomycetes</taxon>
        <taxon>Pseudonocardiales</taxon>
        <taxon>Pseudonocardiaceae</taxon>
        <taxon>Actinokineospora</taxon>
    </lineage>
</organism>
<evidence type="ECO:0000313" key="2">
    <source>
        <dbReference type="Proteomes" id="UP000019277"/>
    </source>
</evidence>
<protein>
    <submittedName>
        <fullName evidence="1">Uncharacterized protein</fullName>
    </submittedName>
</protein>
<name>W7IDV4_9PSEU</name>
<reference evidence="1 2" key="1">
    <citation type="journal article" date="2014" name="Genome Announc.">
        <title>Draft Genome Sequence of the Antitrypanosomally Active Sponge-Associated Bacterium Actinokineospora sp. Strain EG49.</title>
        <authorList>
            <person name="Harjes J."/>
            <person name="Ryu T."/>
            <person name="Abdelmohsen U.R."/>
            <person name="Moitinho-Silva L."/>
            <person name="Horn H."/>
            <person name="Ravasi T."/>
            <person name="Hentschel U."/>
        </authorList>
    </citation>
    <scope>NUCLEOTIDE SEQUENCE [LARGE SCALE GENOMIC DNA]</scope>
    <source>
        <strain evidence="1 2">EG49</strain>
    </source>
</reference>
<evidence type="ECO:0000313" key="1">
    <source>
        <dbReference type="EMBL" id="EWC58708.1"/>
    </source>
</evidence>
<proteinExistence type="predicted"/>
<dbReference type="STRING" id="909613.UO65_6062"/>
<accession>W7IDV4</accession>
<comment type="caution">
    <text evidence="1">The sequence shown here is derived from an EMBL/GenBank/DDBJ whole genome shotgun (WGS) entry which is preliminary data.</text>
</comment>
<dbReference type="Proteomes" id="UP000019277">
    <property type="component" value="Unassembled WGS sequence"/>
</dbReference>
<dbReference type="AlphaFoldDB" id="W7IDV4"/>
<dbReference type="RefSeq" id="WP_035289243.1">
    <property type="nucleotide sequence ID" value="NZ_AYXG01000231.1"/>
</dbReference>